<organism evidence="1 2">
    <name type="scientific">Candidatus Uhrbacteria bacterium CG_4_9_14_0_2_um_filter_41_50</name>
    <dbReference type="NCBI Taxonomy" id="1975031"/>
    <lineage>
        <taxon>Bacteria</taxon>
        <taxon>Candidatus Uhriibacteriota</taxon>
    </lineage>
</organism>
<reference evidence="2" key="1">
    <citation type="submission" date="2017-09" db="EMBL/GenBank/DDBJ databases">
        <title>Depth-based differentiation of microbial function through sediment-hosted aquifers and enrichment of novel symbionts in the deep terrestrial subsurface.</title>
        <authorList>
            <person name="Probst A.J."/>
            <person name="Ladd B."/>
            <person name="Jarett J.K."/>
            <person name="Geller-Mcgrath D.E."/>
            <person name="Sieber C.M.K."/>
            <person name="Emerson J.B."/>
            <person name="Anantharaman K."/>
            <person name="Thomas B.C."/>
            <person name="Malmstrom R."/>
            <person name="Stieglmeier M."/>
            <person name="Klingl A."/>
            <person name="Woyke T."/>
            <person name="Ryan C.M."/>
            <person name="Banfield J.F."/>
        </authorList>
    </citation>
    <scope>NUCLEOTIDE SEQUENCE [LARGE SCALE GENOMIC DNA]</scope>
</reference>
<gene>
    <name evidence="1" type="ORF">CO057_02165</name>
</gene>
<sequence>MNRECGLRKEEQDKSDDWRALGEKLSEVWKKLNPDIESVTVEMLNQDRDDLEKREASIDDMEVKEVLAEFGFDINGLELDKQIELSGKPEALYRLKVKNHFWDKKLPQGYGYSGGAARALLMRNLGIDPNYTPRDIDIIRLNNEEPYEGADKEITAQFMPEDSKYNHGVRDESDQTSYFNNRDLTINQVIATDDEILITRLGLLDSARHIIRLTDFEKNRFTNDIGPKMISRILRFYVEMINRYGDATIDGVEDYVFEKQFVKSFYFALQLDKAVEISYGLGQDYVDELKKRGRLPEEIESVEDAANYLLQYGFYYRYAPVEQFDLEEEWAEDFERMPKRRGRGASRGNR</sequence>
<dbReference type="EMBL" id="PFSI01000033">
    <property type="protein sequence ID" value="PJC24566.1"/>
    <property type="molecule type" value="Genomic_DNA"/>
</dbReference>
<comment type="caution">
    <text evidence="1">The sequence shown here is derived from an EMBL/GenBank/DDBJ whole genome shotgun (WGS) entry which is preliminary data.</text>
</comment>
<evidence type="ECO:0000313" key="1">
    <source>
        <dbReference type="EMBL" id="PJC24566.1"/>
    </source>
</evidence>
<dbReference type="AlphaFoldDB" id="A0A2M8EP98"/>
<accession>A0A2M8EP98</accession>
<dbReference type="Proteomes" id="UP000230251">
    <property type="component" value="Unassembled WGS sequence"/>
</dbReference>
<evidence type="ECO:0000313" key="2">
    <source>
        <dbReference type="Proteomes" id="UP000230251"/>
    </source>
</evidence>
<protein>
    <submittedName>
        <fullName evidence="1">Uncharacterized protein</fullName>
    </submittedName>
</protein>
<proteinExistence type="predicted"/>
<name>A0A2M8EP98_9BACT</name>